<feature type="compositionally biased region" description="Polar residues" evidence="1">
    <location>
        <begin position="47"/>
        <end position="56"/>
    </location>
</feature>
<dbReference type="EMBL" id="LXQA010551616">
    <property type="protein sequence ID" value="MCI58783.1"/>
    <property type="molecule type" value="Genomic_DNA"/>
</dbReference>
<protein>
    <submittedName>
        <fullName evidence="2">Uncharacterized protein</fullName>
    </submittedName>
</protein>
<accession>A0A392TCA6</accession>
<dbReference type="Proteomes" id="UP000265520">
    <property type="component" value="Unassembled WGS sequence"/>
</dbReference>
<feature type="region of interest" description="Disordered" evidence="1">
    <location>
        <begin position="47"/>
        <end position="85"/>
    </location>
</feature>
<feature type="compositionally biased region" description="Basic residues" evidence="1">
    <location>
        <begin position="1"/>
        <end position="11"/>
    </location>
</feature>
<reference evidence="2 3" key="1">
    <citation type="journal article" date="2018" name="Front. Plant Sci.">
        <title>Red Clover (Trifolium pratense) and Zigzag Clover (T. medium) - A Picture of Genomic Similarities and Differences.</title>
        <authorList>
            <person name="Dluhosova J."/>
            <person name="Istvanek J."/>
            <person name="Nedelnik J."/>
            <person name="Repkova J."/>
        </authorList>
    </citation>
    <scope>NUCLEOTIDE SEQUENCE [LARGE SCALE GENOMIC DNA]</scope>
    <source>
        <strain evidence="3">cv. 10/8</strain>
        <tissue evidence="2">Leaf</tissue>
    </source>
</reference>
<evidence type="ECO:0000313" key="2">
    <source>
        <dbReference type="EMBL" id="MCI58783.1"/>
    </source>
</evidence>
<proteinExistence type="predicted"/>
<organism evidence="2 3">
    <name type="scientific">Trifolium medium</name>
    <dbReference type="NCBI Taxonomy" id="97028"/>
    <lineage>
        <taxon>Eukaryota</taxon>
        <taxon>Viridiplantae</taxon>
        <taxon>Streptophyta</taxon>
        <taxon>Embryophyta</taxon>
        <taxon>Tracheophyta</taxon>
        <taxon>Spermatophyta</taxon>
        <taxon>Magnoliopsida</taxon>
        <taxon>eudicotyledons</taxon>
        <taxon>Gunneridae</taxon>
        <taxon>Pentapetalae</taxon>
        <taxon>rosids</taxon>
        <taxon>fabids</taxon>
        <taxon>Fabales</taxon>
        <taxon>Fabaceae</taxon>
        <taxon>Papilionoideae</taxon>
        <taxon>50 kb inversion clade</taxon>
        <taxon>NPAAA clade</taxon>
        <taxon>Hologalegina</taxon>
        <taxon>IRL clade</taxon>
        <taxon>Trifolieae</taxon>
        <taxon>Trifolium</taxon>
    </lineage>
</organism>
<evidence type="ECO:0000256" key="1">
    <source>
        <dbReference type="SAM" id="MobiDB-lite"/>
    </source>
</evidence>
<evidence type="ECO:0000313" key="3">
    <source>
        <dbReference type="Proteomes" id="UP000265520"/>
    </source>
</evidence>
<feature type="region of interest" description="Disordered" evidence="1">
    <location>
        <begin position="1"/>
        <end position="30"/>
    </location>
</feature>
<name>A0A392TCA6_9FABA</name>
<dbReference type="AlphaFoldDB" id="A0A392TCA6"/>
<sequence>GQRIPYRKKPITHGINHTPAVPDLTPPRQHLATTPTHHLHVRTVAAATTTPSQICRSHNHPISDPSHHQHPSQHQHPPEPNLSHP</sequence>
<feature type="non-terminal residue" evidence="2">
    <location>
        <position position="1"/>
    </location>
</feature>
<comment type="caution">
    <text evidence="2">The sequence shown here is derived from an EMBL/GenBank/DDBJ whole genome shotgun (WGS) entry which is preliminary data.</text>
</comment>
<keyword evidence="3" id="KW-1185">Reference proteome</keyword>